<dbReference type="AlphaFoldDB" id="A0AAU7NMP2"/>
<name>A0AAU7NMP2_PEDPE</name>
<dbReference type="InterPro" id="IPR037401">
    <property type="entry name" value="SnoaL-like"/>
</dbReference>
<dbReference type="Gene3D" id="3.10.450.50">
    <property type="match status" value="1"/>
</dbReference>
<sequence length="122" mass="14784">MNEQISTIQKYFNMWLVKDCHALDTIFTPTIHYVECYGAEYLGIPEIQQWMNHKFKIQTVTQWDIKNIYREKSVFTVEWFFACTDHGKDYKFDGVSLITFKDSRIMEIKEFESKSTHYRPYQ</sequence>
<reference evidence="2" key="1">
    <citation type="submission" date="2014-02" db="EMBL/GenBank/DDBJ databases">
        <authorList>
            <person name="Zhao D."/>
            <person name="Dong X."/>
            <person name="Li Y."/>
            <person name="Lv L."/>
            <person name="Zhao D."/>
            <person name="Gao Y."/>
            <person name="Wang Y."/>
            <person name="Li Y."/>
        </authorList>
    </citation>
    <scope>NUCLEOTIDE SEQUENCE</scope>
    <source>
        <strain evidence="2">CGMCC 7049</strain>
    </source>
</reference>
<accession>A0AAU7NMP2</accession>
<gene>
    <name evidence="2" type="ORF">BB06_02475</name>
</gene>
<evidence type="ECO:0000313" key="2">
    <source>
        <dbReference type="EMBL" id="XBS08844.1"/>
    </source>
</evidence>
<proteinExistence type="predicted"/>
<evidence type="ECO:0000259" key="1">
    <source>
        <dbReference type="Pfam" id="PF12680"/>
    </source>
</evidence>
<dbReference type="EMBL" id="CP157400">
    <property type="protein sequence ID" value="XBS08844.1"/>
    <property type="molecule type" value="Genomic_DNA"/>
</dbReference>
<reference evidence="2" key="2">
    <citation type="submission" date="2024-05" db="EMBL/GenBank/DDBJ databases">
        <authorList>
            <person name="Chen H."/>
        </authorList>
    </citation>
    <scope>NUCLEOTIDE SEQUENCE</scope>
    <source>
        <strain evidence="2">CGMCC 7049</strain>
    </source>
</reference>
<dbReference type="InterPro" id="IPR032710">
    <property type="entry name" value="NTF2-like_dom_sf"/>
</dbReference>
<feature type="domain" description="SnoaL-like" evidence="1">
    <location>
        <begin position="8"/>
        <end position="107"/>
    </location>
</feature>
<dbReference type="RefSeq" id="WP_029257766.1">
    <property type="nucleotide sequence ID" value="NZ_CP157400.1"/>
</dbReference>
<protein>
    <submittedName>
        <fullName evidence="2">Nuclear transport factor 2 family protein</fullName>
    </submittedName>
</protein>
<dbReference type="Pfam" id="PF12680">
    <property type="entry name" value="SnoaL_2"/>
    <property type="match status" value="1"/>
</dbReference>
<organism evidence="2">
    <name type="scientific">Pediococcus pentosaceus CGMCC 7049</name>
    <dbReference type="NCBI Taxonomy" id="1460385"/>
    <lineage>
        <taxon>Bacteria</taxon>
        <taxon>Bacillati</taxon>
        <taxon>Bacillota</taxon>
        <taxon>Bacilli</taxon>
        <taxon>Lactobacillales</taxon>
        <taxon>Lactobacillaceae</taxon>
        <taxon>Pediococcus</taxon>
    </lineage>
</organism>
<dbReference type="SUPFAM" id="SSF54427">
    <property type="entry name" value="NTF2-like"/>
    <property type="match status" value="1"/>
</dbReference>